<dbReference type="InterPro" id="IPR036412">
    <property type="entry name" value="HAD-like_sf"/>
</dbReference>
<dbReference type="GO" id="GO:0016787">
    <property type="term" value="F:hydrolase activity"/>
    <property type="evidence" value="ECO:0007669"/>
    <property type="project" value="UniProtKB-KW"/>
</dbReference>
<dbReference type="Gene3D" id="3.40.50.1000">
    <property type="entry name" value="HAD superfamily/HAD-like"/>
    <property type="match status" value="1"/>
</dbReference>
<evidence type="ECO:0000313" key="1">
    <source>
        <dbReference type="EMBL" id="MDE1464772.1"/>
    </source>
</evidence>
<evidence type="ECO:0000313" key="2">
    <source>
        <dbReference type="Proteomes" id="UP001528823"/>
    </source>
</evidence>
<dbReference type="SUPFAM" id="SSF56784">
    <property type="entry name" value="HAD-like"/>
    <property type="match status" value="1"/>
</dbReference>
<accession>A0ABT5UH05</accession>
<keyword evidence="2" id="KW-1185">Reference proteome</keyword>
<dbReference type="Proteomes" id="UP001528823">
    <property type="component" value="Unassembled WGS sequence"/>
</dbReference>
<dbReference type="Pfam" id="PF08282">
    <property type="entry name" value="Hydrolase_3"/>
    <property type="match status" value="1"/>
</dbReference>
<organism evidence="1 2">
    <name type="scientific">Spartinivicinus poritis</name>
    <dbReference type="NCBI Taxonomy" id="2994640"/>
    <lineage>
        <taxon>Bacteria</taxon>
        <taxon>Pseudomonadati</taxon>
        <taxon>Pseudomonadota</taxon>
        <taxon>Gammaproteobacteria</taxon>
        <taxon>Oceanospirillales</taxon>
        <taxon>Zooshikellaceae</taxon>
        <taxon>Spartinivicinus</taxon>
    </lineage>
</organism>
<sequence length="568" mass="63000">MEFATKGARFESTKIMLLSAEGKNTDILASAKTAAMADISCAAVTLKKNSPLVEYSEQTGSVRTYSYDMPWEKDGYLATNSLIATVILFYKALFGPEETDQLISREFNAGSLRKYRNQWLTCRAILEYPTRPILVLHDTLTKPFAIDLESKLAESALANVEIADYRQFAHGRHLRLVNISKAPLIISVNSYTGENIATETLKLVPAGVPVAVFRVSGQTPQEILITSLLMASFATESIAKASDVDPGQPTIPQFGRDIHKLDPSKDLHSDICIEDAHGLAAYRKIGRTTSNSEQFSKVVDASHRYYSKLCSASIKAIVSDFDGTLCNTEGRYDGMCPEIREELSRLLREGITLVVASGRGDSLQRCLRQAIDTKYHDSIWVGYYGGSVIEKLNVDVQPPPANIGFQEIYEWLNSIAIYHSKRPLEDMAKGGQFTIRLESNAQAQKLLMAIRSWFIDTDKIGWRVFSSGHSVDVLDSNTSKRNVIEFVAENFNLCPKSEILRLGDSGHEEGNDFELLSGGLSLSADKVTSSLLSCWNYAPPGNRQARATLSYLKHLTKFKDGHRISQLI</sequence>
<dbReference type="EMBL" id="JAPMOU010000042">
    <property type="protein sequence ID" value="MDE1464772.1"/>
    <property type="molecule type" value="Genomic_DNA"/>
</dbReference>
<dbReference type="Gene3D" id="3.90.1070.10">
    <property type="match status" value="1"/>
</dbReference>
<dbReference type="InterPro" id="IPR023214">
    <property type="entry name" value="HAD_sf"/>
</dbReference>
<keyword evidence="1" id="KW-0378">Hydrolase</keyword>
<name>A0ABT5UH05_9GAMM</name>
<dbReference type="InterPro" id="IPR046348">
    <property type="entry name" value="SIS_dom_sf"/>
</dbReference>
<dbReference type="SUPFAM" id="SSF53697">
    <property type="entry name" value="SIS domain"/>
    <property type="match status" value="1"/>
</dbReference>
<dbReference type="RefSeq" id="WP_274691080.1">
    <property type="nucleotide sequence ID" value="NZ_JAPMOU010000042.1"/>
</dbReference>
<reference evidence="1 2" key="1">
    <citation type="submission" date="2022-11" db="EMBL/GenBank/DDBJ databases">
        <title>Spartinivicinus poritis sp. nov., isolated from scleractinian coral Porites lutea.</title>
        <authorList>
            <person name="Zhang G."/>
            <person name="Cai L."/>
            <person name="Wei Q."/>
        </authorList>
    </citation>
    <scope>NUCLEOTIDE SEQUENCE [LARGE SCALE GENOMIC DNA]</scope>
    <source>
        <strain evidence="1 2">A2-2</strain>
    </source>
</reference>
<proteinExistence type="predicted"/>
<protein>
    <submittedName>
        <fullName evidence="1">HAD hydrolase family protein</fullName>
    </submittedName>
</protein>
<comment type="caution">
    <text evidence="1">The sequence shown here is derived from an EMBL/GenBank/DDBJ whole genome shotgun (WGS) entry which is preliminary data.</text>
</comment>
<gene>
    <name evidence="1" type="ORF">ORQ98_22690</name>
</gene>